<dbReference type="InterPro" id="IPR021958">
    <property type="entry name" value="DUF3575"/>
</dbReference>
<dbReference type="SUPFAM" id="SSF103088">
    <property type="entry name" value="OmpA-like"/>
    <property type="match status" value="1"/>
</dbReference>
<proteinExistence type="predicted"/>
<evidence type="ECO:0000313" key="1">
    <source>
        <dbReference type="EMBL" id="KAB4454752.1"/>
    </source>
</evidence>
<reference evidence="3 4" key="1">
    <citation type="journal article" date="2019" name="Nat. Med.">
        <title>A library of human gut bacterial isolates paired with longitudinal multiomics data enables mechanistic microbiome research.</title>
        <authorList>
            <person name="Poyet M."/>
            <person name="Groussin M."/>
            <person name="Gibbons S.M."/>
            <person name="Avila-Pacheco J."/>
            <person name="Jiang X."/>
            <person name="Kearney S.M."/>
            <person name="Perrotta A.R."/>
            <person name="Berdy B."/>
            <person name="Zhao S."/>
            <person name="Lieberman T.D."/>
            <person name="Swanson P.K."/>
            <person name="Smith M."/>
            <person name="Roesemann S."/>
            <person name="Alexander J.E."/>
            <person name="Rich S.A."/>
            <person name="Livny J."/>
            <person name="Vlamakis H."/>
            <person name="Clish C."/>
            <person name="Bullock K."/>
            <person name="Deik A."/>
            <person name="Scott J."/>
            <person name="Pierce K.A."/>
            <person name="Xavier R.J."/>
            <person name="Alm E.J."/>
        </authorList>
    </citation>
    <scope>NUCLEOTIDE SEQUENCE [LARGE SCALE GENOMIC DNA]</scope>
    <source>
        <strain evidence="2 3">BIOML-A162</strain>
        <strain evidence="1 4">BIOML-A165</strain>
    </source>
</reference>
<dbReference type="EMBL" id="WCSB01000002">
    <property type="protein sequence ID" value="KAB4454752.1"/>
    <property type="molecule type" value="Genomic_DNA"/>
</dbReference>
<dbReference type="EMBL" id="WCRY01000002">
    <property type="protein sequence ID" value="KAB4486975.1"/>
    <property type="molecule type" value="Genomic_DNA"/>
</dbReference>
<dbReference type="Pfam" id="PF12099">
    <property type="entry name" value="DUF3575"/>
    <property type="match status" value="1"/>
</dbReference>
<dbReference type="AlphaFoldDB" id="A0A6I0TCJ3"/>
<accession>A0A6I0TCJ3</accession>
<gene>
    <name evidence="2" type="ORF">GAN91_02910</name>
    <name evidence="1" type="ORF">GAN93_03560</name>
</gene>
<comment type="caution">
    <text evidence="2">The sequence shown here is derived from an EMBL/GenBank/DDBJ whole genome shotgun (WGS) entry which is preliminary data.</text>
</comment>
<evidence type="ECO:0000313" key="3">
    <source>
        <dbReference type="Proteomes" id="UP000436858"/>
    </source>
</evidence>
<dbReference type="Proteomes" id="UP000460317">
    <property type="component" value="Unassembled WGS sequence"/>
</dbReference>
<dbReference type="InterPro" id="IPR036737">
    <property type="entry name" value="OmpA-like_sf"/>
</dbReference>
<organism evidence="2 3">
    <name type="scientific">Bacteroides thetaiotaomicron</name>
    <dbReference type="NCBI Taxonomy" id="818"/>
    <lineage>
        <taxon>Bacteria</taxon>
        <taxon>Pseudomonadati</taxon>
        <taxon>Bacteroidota</taxon>
        <taxon>Bacteroidia</taxon>
        <taxon>Bacteroidales</taxon>
        <taxon>Bacteroidaceae</taxon>
        <taxon>Bacteroides</taxon>
    </lineage>
</organism>
<sequence>MGILKINKKRLIVIALMTMLLFGFSKLSRASVSPSGTELPPRLIFYFANNSSLLMRDYYTNQSTLEKLDEMLNNPDFISGVDSITIFGSASLIGSFQINSRLSDERAMALRTYIRWKHPGVYNDRINVLPSVFNWDVLIDLIQNDPLVPNREEALRILNSPVSNQLKVNQIKQLNRGSTDFYITKNFAKYMRTATSVFFRIKEKQKEVQEPEIIEIQNDSVPIVVEEIEEIIPKPVEFPEIISPTISPQQKMYRPLFAVKTNLLYNLLSGLNVEVEVPIGEHFSLAGEWIFPWWLWEKKQYALEILNGNLELRYWFGNHTKDNLLTGWYMGVYGGGGVYDVEWKNKGYQGEFIVPFGVSGGFAHKISKNWRLEYSLGIGYMTNKYREYIPQECGNDNEWHLIKQKSGKSTWIGPTRVKVSLVWMINQKYKKQLESGQ</sequence>
<evidence type="ECO:0000313" key="4">
    <source>
        <dbReference type="Proteomes" id="UP000460317"/>
    </source>
</evidence>
<dbReference type="Gene3D" id="3.30.1330.60">
    <property type="entry name" value="OmpA-like domain"/>
    <property type="match status" value="1"/>
</dbReference>
<evidence type="ECO:0000313" key="2">
    <source>
        <dbReference type="EMBL" id="KAB4486975.1"/>
    </source>
</evidence>
<dbReference type="Proteomes" id="UP000436858">
    <property type="component" value="Unassembled WGS sequence"/>
</dbReference>
<name>A0A6I0TCJ3_BACT4</name>
<protein>
    <submittedName>
        <fullName evidence="2">DUF3575 domain-containing protein</fullName>
    </submittedName>
</protein>